<reference evidence="2 3" key="2">
    <citation type="submission" date="2018-11" db="EMBL/GenBank/DDBJ databases">
        <authorList>
            <consortium name="Pathogen Informatics"/>
        </authorList>
    </citation>
    <scope>NUCLEOTIDE SEQUENCE [LARGE SCALE GENOMIC DNA]</scope>
</reference>
<organism evidence="4">
    <name type="scientific">Soboliphyme baturini</name>
    <dbReference type="NCBI Taxonomy" id="241478"/>
    <lineage>
        <taxon>Eukaryota</taxon>
        <taxon>Metazoa</taxon>
        <taxon>Ecdysozoa</taxon>
        <taxon>Nematoda</taxon>
        <taxon>Enoplea</taxon>
        <taxon>Dorylaimia</taxon>
        <taxon>Dioctophymatida</taxon>
        <taxon>Dioctophymatoidea</taxon>
        <taxon>Soboliphymatidae</taxon>
        <taxon>Soboliphyme</taxon>
    </lineage>
</organism>
<evidence type="ECO:0000313" key="2">
    <source>
        <dbReference type="EMBL" id="VDP03610.1"/>
    </source>
</evidence>
<proteinExistence type="predicted"/>
<reference evidence="4" key="1">
    <citation type="submission" date="2016-06" db="UniProtKB">
        <authorList>
            <consortium name="WormBaseParasite"/>
        </authorList>
    </citation>
    <scope>IDENTIFICATION</scope>
</reference>
<name>A0A183IKN7_9BILA</name>
<evidence type="ECO:0000256" key="1">
    <source>
        <dbReference type="SAM" id="MobiDB-lite"/>
    </source>
</evidence>
<dbReference type="Proteomes" id="UP000270296">
    <property type="component" value="Unassembled WGS sequence"/>
</dbReference>
<dbReference type="WBParaSite" id="SBAD_0000436501-mRNA-1">
    <property type="protein sequence ID" value="SBAD_0000436501-mRNA-1"/>
    <property type="gene ID" value="SBAD_0000436501"/>
</dbReference>
<keyword evidence="3" id="KW-1185">Reference proteome</keyword>
<protein>
    <submittedName>
        <fullName evidence="4">Laminin N-terminal domain-containing protein</fullName>
    </submittedName>
</protein>
<dbReference type="EMBL" id="UZAM01008173">
    <property type="protein sequence ID" value="VDP03610.1"/>
    <property type="molecule type" value="Genomic_DNA"/>
</dbReference>
<accession>A0A183IKN7</accession>
<feature type="region of interest" description="Disordered" evidence="1">
    <location>
        <begin position="1"/>
        <end position="23"/>
    </location>
</feature>
<gene>
    <name evidence="2" type="ORF">SBAD_LOCUS4183</name>
</gene>
<evidence type="ECO:0000313" key="4">
    <source>
        <dbReference type="WBParaSite" id="SBAD_0000436501-mRNA-1"/>
    </source>
</evidence>
<evidence type="ECO:0000313" key="3">
    <source>
        <dbReference type="Proteomes" id="UP000270296"/>
    </source>
</evidence>
<feature type="compositionally biased region" description="Pro residues" evidence="1">
    <location>
        <begin position="8"/>
        <end position="21"/>
    </location>
</feature>
<dbReference type="AlphaFoldDB" id="A0A183IKN7"/>
<sequence length="168" mass="18987">MDCVRASPTPPPQSPPPPPSMLPCTKCERRGRYENRRPGDGWRLYVTQHVLFTWFCLSDSARLVVVSDTPYPTSHTSQTSCAGGFYYNKNMWNSSERYLRGQHIAVSNHTDFPSSAQMIGKMQKFTLLTQFIGESRIVPLGDALNSGTGTFKHPQFITVRYVGCLFQF</sequence>